<proteinExistence type="predicted"/>
<dbReference type="RefSeq" id="WP_111878826.1">
    <property type="nucleotide sequence ID" value="NZ_QLTA01000032.1"/>
</dbReference>
<evidence type="ECO:0000256" key="4">
    <source>
        <dbReference type="ARBA" id="ARBA00022833"/>
    </source>
</evidence>
<dbReference type="InterPro" id="IPR007944">
    <property type="entry name" value="FlhC"/>
</dbReference>
<evidence type="ECO:0000313" key="9">
    <source>
        <dbReference type="EMBL" id="RAR78191.1"/>
    </source>
</evidence>
<keyword evidence="10" id="KW-1185">Reference proteome</keyword>
<accession>A0A328YVZ7</accession>
<keyword evidence="5" id="KW-0805">Transcription regulation</keyword>
<evidence type="ECO:0000256" key="5">
    <source>
        <dbReference type="ARBA" id="ARBA00023015"/>
    </source>
</evidence>
<keyword evidence="8" id="KW-0804">Transcription</keyword>
<evidence type="ECO:0000256" key="6">
    <source>
        <dbReference type="ARBA" id="ARBA00023125"/>
    </source>
</evidence>
<keyword evidence="1" id="KW-0963">Cytoplasm</keyword>
<evidence type="ECO:0000256" key="8">
    <source>
        <dbReference type="ARBA" id="ARBA00023163"/>
    </source>
</evidence>
<dbReference type="Pfam" id="PF05280">
    <property type="entry name" value="FlhC"/>
    <property type="match status" value="1"/>
</dbReference>
<dbReference type="GO" id="GO:0045893">
    <property type="term" value="P:positive regulation of DNA-templated transcription"/>
    <property type="evidence" value="ECO:0007669"/>
    <property type="project" value="InterPro"/>
</dbReference>
<keyword evidence="6" id="KW-0238">DNA-binding</keyword>
<evidence type="ECO:0000256" key="1">
    <source>
        <dbReference type="ARBA" id="ARBA00022490"/>
    </source>
</evidence>
<evidence type="ECO:0000256" key="2">
    <source>
        <dbReference type="ARBA" id="ARBA00022723"/>
    </source>
</evidence>
<dbReference type="GO" id="GO:1902208">
    <property type="term" value="P:regulation of bacterial-type flagellum assembly"/>
    <property type="evidence" value="ECO:0007669"/>
    <property type="project" value="InterPro"/>
</dbReference>
<dbReference type="EMBL" id="QLTA01000032">
    <property type="protein sequence ID" value="RAR78191.1"/>
    <property type="molecule type" value="Genomic_DNA"/>
</dbReference>
<name>A0A328YVZ7_9BURK</name>
<dbReference type="GO" id="GO:0044781">
    <property type="term" value="P:bacterial-type flagellum organization"/>
    <property type="evidence" value="ECO:0007669"/>
    <property type="project" value="UniProtKB-KW"/>
</dbReference>
<dbReference type="GO" id="GO:0003677">
    <property type="term" value="F:DNA binding"/>
    <property type="evidence" value="ECO:0007669"/>
    <property type="project" value="UniProtKB-KW"/>
</dbReference>
<organism evidence="9 10">
    <name type="scientific">Paracidovorax anthurii</name>
    <dbReference type="NCBI Taxonomy" id="78229"/>
    <lineage>
        <taxon>Bacteria</taxon>
        <taxon>Pseudomonadati</taxon>
        <taxon>Pseudomonadota</taxon>
        <taxon>Betaproteobacteria</taxon>
        <taxon>Burkholderiales</taxon>
        <taxon>Comamonadaceae</taxon>
        <taxon>Paracidovorax</taxon>
    </lineage>
</organism>
<dbReference type="OrthoDB" id="8525736at2"/>
<comment type="caution">
    <text evidence="9">The sequence shown here is derived from an EMBL/GenBank/DDBJ whole genome shotgun (WGS) entry which is preliminary data.</text>
</comment>
<protein>
    <submittedName>
        <fullName evidence="9">Transcriptional activator FlhC</fullName>
    </submittedName>
</protein>
<dbReference type="SUPFAM" id="SSF160930">
    <property type="entry name" value="FlhC-like"/>
    <property type="match status" value="1"/>
</dbReference>
<sequence>MMPVRINQRMRALALARDCALLGARIRTINHLTGLRPRELLHLLFSARKPPPRGRAPDTREWYHSANLLHRTEASVVVANFARLRQLGFPAAEALIAAYRYYQSVYRPPSRISFDRAFDLAARVEGLWIASAPSFRLASCTRCGADFLDALSGSDTAACPCPFCQLMERHRRDPRLTATVAAVPPVSDEIIVHLAPILGTASHADIETPASCAPFPPDKR</sequence>
<keyword evidence="3" id="KW-1005">Bacterial flagellum biogenesis</keyword>
<keyword evidence="2" id="KW-0479">Metal-binding</keyword>
<reference evidence="9 10" key="1">
    <citation type="submission" date="2018-06" db="EMBL/GenBank/DDBJ databases">
        <title>Genomic Encyclopedia of Archaeal and Bacterial Type Strains, Phase II (KMG-II): from individual species to whole genera.</title>
        <authorList>
            <person name="Goeker M."/>
        </authorList>
    </citation>
    <scope>NUCLEOTIDE SEQUENCE [LARGE SCALE GENOMIC DNA]</scope>
    <source>
        <strain evidence="9 10">CFPB 3232</strain>
    </source>
</reference>
<keyword evidence="7" id="KW-0010">Activator</keyword>
<dbReference type="Proteomes" id="UP000248856">
    <property type="component" value="Unassembled WGS sequence"/>
</dbReference>
<evidence type="ECO:0000256" key="3">
    <source>
        <dbReference type="ARBA" id="ARBA00022795"/>
    </source>
</evidence>
<keyword evidence="4" id="KW-0862">Zinc</keyword>
<dbReference type="GO" id="GO:0046872">
    <property type="term" value="F:metal ion binding"/>
    <property type="evidence" value="ECO:0007669"/>
    <property type="project" value="UniProtKB-KW"/>
</dbReference>
<dbReference type="AlphaFoldDB" id="A0A328YVZ7"/>
<evidence type="ECO:0000313" key="10">
    <source>
        <dbReference type="Proteomes" id="UP000248856"/>
    </source>
</evidence>
<evidence type="ECO:0000256" key="7">
    <source>
        <dbReference type="ARBA" id="ARBA00023159"/>
    </source>
</evidence>
<gene>
    <name evidence="9" type="ORF">AX018_103254</name>
</gene>